<gene>
    <name evidence="2" type="ORF">Goklo_029440</name>
</gene>
<evidence type="ECO:0000313" key="3">
    <source>
        <dbReference type="Proteomes" id="UP000593573"/>
    </source>
</evidence>
<evidence type="ECO:0000313" key="2">
    <source>
        <dbReference type="EMBL" id="MBA0672192.1"/>
    </source>
</evidence>
<dbReference type="EMBL" id="JABFAB010243853">
    <property type="protein sequence ID" value="MBA0672192.1"/>
    <property type="molecule type" value="Genomic_DNA"/>
</dbReference>
<comment type="caution">
    <text evidence="2">The sequence shown here is derived from an EMBL/GenBank/DDBJ whole genome shotgun (WGS) entry which is preliminary data.</text>
</comment>
<organism evidence="2 3">
    <name type="scientific">Gossypium klotzschianum</name>
    <dbReference type="NCBI Taxonomy" id="34286"/>
    <lineage>
        <taxon>Eukaryota</taxon>
        <taxon>Viridiplantae</taxon>
        <taxon>Streptophyta</taxon>
        <taxon>Embryophyta</taxon>
        <taxon>Tracheophyta</taxon>
        <taxon>Spermatophyta</taxon>
        <taxon>Magnoliopsida</taxon>
        <taxon>eudicotyledons</taxon>
        <taxon>Gunneridae</taxon>
        <taxon>Pentapetalae</taxon>
        <taxon>rosids</taxon>
        <taxon>malvids</taxon>
        <taxon>Malvales</taxon>
        <taxon>Malvaceae</taxon>
        <taxon>Malvoideae</taxon>
        <taxon>Gossypium</taxon>
    </lineage>
</organism>
<dbReference type="AlphaFoldDB" id="A0A7J8WBB4"/>
<feature type="region of interest" description="Disordered" evidence="1">
    <location>
        <begin position="42"/>
        <end position="67"/>
    </location>
</feature>
<protein>
    <submittedName>
        <fullName evidence="2">Uncharacterized protein</fullName>
    </submittedName>
</protein>
<keyword evidence="3" id="KW-1185">Reference proteome</keyword>
<evidence type="ECO:0000256" key="1">
    <source>
        <dbReference type="SAM" id="MobiDB-lite"/>
    </source>
</evidence>
<reference evidence="2 3" key="1">
    <citation type="journal article" date="2019" name="Genome Biol. Evol.">
        <title>Insights into the evolution of the New World diploid cottons (Gossypium, subgenus Houzingenia) based on genome sequencing.</title>
        <authorList>
            <person name="Grover C.E."/>
            <person name="Arick M.A. 2nd"/>
            <person name="Thrash A."/>
            <person name="Conover J.L."/>
            <person name="Sanders W.S."/>
            <person name="Peterson D.G."/>
            <person name="Frelichowski J.E."/>
            <person name="Scheffler J.A."/>
            <person name="Scheffler B.E."/>
            <person name="Wendel J.F."/>
        </authorList>
    </citation>
    <scope>NUCLEOTIDE SEQUENCE [LARGE SCALE GENOMIC DNA]</scope>
    <source>
        <strain evidence="2">57</strain>
        <tissue evidence="2">Leaf</tissue>
    </source>
</reference>
<name>A0A7J8WBB4_9ROSI</name>
<dbReference type="OrthoDB" id="1751334at2759"/>
<sequence>MARFISIFDYSEWTFAVGDANTSTVTILSMWLIVPTPTTKYPTGGTRIPTGATTTPAENWTKEESSA</sequence>
<accession>A0A7J8WBB4</accession>
<proteinExistence type="predicted"/>
<dbReference type="Proteomes" id="UP000593573">
    <property type="component" value="Unassembled WGS sequence"/>
</dbReference>